<proteinExistence type="predicted"/>
<evidence type="ECO:0000313" key="3">
    <source>
        <dbReference type="EMBL" id="SUZ82066.1"/>
    </source>
</evidence>
<dbReference type="AlphaFoldDB" id="A0A381QRP6"/>
<dbReference type="NCBIfam" id="TIGR01764">
    <property type="entry name" value="excise"/>
    <property type="match status" value="1"/>
</dbReference>
<evidence type="ECO:0008006" key="4">
    <source>
        <dbReference type="Google" id="ProtNLM"/>
    </source>
</evidence>
<dbReference type="PANTHER" id="PTHR38431:SF1">
    <property type="entry name" value="BLL2305 PROTEIN"/>
    <property type="match status" value="1"/>
</dbReference>
<dbReference type="Pfam" id="PF12727">
    <property type="entry name" value="PBP_like"/>
    <property type="match status" value="1"/>
</dbReference>
<dbReference type="SUPFAM" id="SSF53850">
    <property type="entry name" value="Periplasmic binding protein-like II"/>
    <property type="match status" value="1"/>
</dbReference>
<name>A0A381QRP6_9ZZZZ</name>
<dbReference type="InterPro" id="IPR024370">
    <property type="entry name" value="PBP_domain"/>
</dbReference>
<reference evidence="3" key="1">
    <citation type="submission" date="2018-05" db="EMBL/GenBank/DDBJ databases">
        <authorList>
            <person name="Lanie J.A."/>
            <person name="Ng W.-L."/>
            <person name="Kazmierczak K.M."/>
            <person name="Andrzejewski T.M."/>
            <person name="Davidsen T.M."/>
            <person name="Wayne K.J."/>
            <person name="Tettelin H."/>
            <person name="Glass J.I."/>
            <person name="Rusch D."/>
            <person name="Podicherti R."/>
            <person name="Tsui H.-C.T."/>
            <person name="Winkler M.E."/>
        </authorList>
    </citation>
    <scope>NUCLEOTIDE SEQUENCE</scope>
</reference>
<accession>A0A381QRP6</accession>
<dbReference type="EMBL" id="UINC01001489">
    <property type="protein sequence ID" value="SUZ82066.1"/>
    <property type="molecule type" value="Genomic_DNA"/>
</dbReference>
<evidence type="ECO:0000259" key="1">
    <source>
        <dbReference type="Pfam" id="PF12727"/>
    </source>
</evidence>
<dbReference type="GO" id="GO:0003677">
    <property type="term" value="F:DNA binding"/>
    <property type="evidence" value="ECO:0007669"/>
    <property type="project" value="InterPro"/>
</dbReference>
<sequence>MTVRQIAEYLQLNEKKIYALATEEKIPATKVTGKWMFPRELIDRWMLESAHGGVFTDRLVIAGSEDPLLYRTLLRLSNNMKSHALVSYTGTGTRLGLELLSAQKVNASCLNWGEVEESPQRHPALLQNYKQHQQWVLVRAFKRERGFMIHPDRKPEDCSSESLLSSELKWGIRQDGSGTLHFLNELLAQHSMKIKDLSSTVKVFSNRETAALIVSGQVDAATGTRSVATEFGLAFVELGWEALDFAVRRDVYFRKIFQTFLEHLRSQVILKQARQLGGYNFSESGKLIWGGEH</sequence>
<dbReference type="Pfam" id="PF12728">
    <property type="entry name" value="HTH_17"/>
    <property type="match status" value="1"/>
</dbReference>
<dbReference type="InterPro" id="IPR010093">
    <property type="entry name" value="SinI_DNA-bd"/>
</dbReference>
<gene>
    <name evidence="3" type="ORF">METZ01_LOCUS34920</name>
</gene>
<dbReference type="InterPro" id="IPR041657">
    <property type="entry name" value="HTH_17"/>
</dbReference>
<dbReference type="PANTHER" id="PTHR38431">
    <property type="entry name" value="BLL2305 PROTEIN"/>
    <property type="match status" value="1"/>
</dbReference>
<feature type="domain" description="Helix-turn-helix" evidence="2">
    <location>
        <begin position="1"/>
        <end position="47"/>
    </location>
</feature>
<evidence type="ECO:0000259" key="2">
    <source>
        <dbReference type="Pfam" id="PF12728"/>
    </source>
</evidence>
<feature type="domain" description="PBP" evidence="1">
    <location>
        <begin position="82"/>
        <end position="264"/>
    </location>
</feature>
<protein>
    <recommendedName>
        <fullName evidence="4">Helix-turn-helix domain-containing protein</fullName>
    </recommendedName>
</protein>
<organism evidence="3">
    <name type="scientific">marine metagenome</name>
    <dbReference type="NCBI Taxonomy" id="408172"/>
    <lineage>
        <taxon>unclassified sequences</taxon>
        <taxon>metagenomes</taxon>
        <taxon>ecological metagenomes</taxon>
    </lineage>
</organism>